<protein>
    <submittedName>
        <fullName evidence="3">Uncharacterized protein</fullName>
    </submittedName>
</protein>
<accession>A0A8J1U9V4</accession>
<proteinExistence type="predicted"/>
<keyword evidence="1" id="KW-0808">Transferase</keyword>
<evidence type="ECO:0000256" key="1">
    <source>
        <dbReference type="ARBA" id="ARBA00022679"/>
    </source>
</evidence>
<dbReference type="EMBL" id="CAIIXF020000009">
    <property type="protein sequence ID" value="CAH1795118.1"/>
    <property type="molecule type" value="Genomic_DNA"/>
</dbReference>
<evidence type="ECO:0000313" key="4">
    <source>
        <dbReference type="Proteomes" id="UP000749559"/>
    </source>
</evidence>
<organism evidence="3 4">
    <name type="scientific">Owenia fusiformis</name>
    <name type="common">Polychaete worm</name>
    <dbReference type="NCBI Taxonomy" id="6347"/>
    <lineage>
        <taxon>Eukaryota</taxon>
        <taxon>Metazoa</taxon>
        <taxon>Spiralia</taxon>
        <taxon>Lophotrochozoa</taxon>
        <taxon>Annelida</taxon>
        <taxon>Polychaeta</taxon>
        <taxon>Sedentaria</taxon>
        <taxon>Canalipalpata</taxon>
        <taxon>Sabellida</taxon>
        <taxon>Oweniida</taxon>
        <taxon>Oweniidae</taxon>
        <taxon>Owenia</taxon>
    </lineage>
</organism>
<reference evidence="3" key="1">
    <citation type="submission" date="2022-03" db="EMBL/GenBank/DDBJ databases">
        <authorList>
            <person name="Martin C."/>
        </authorList>
    </citation>
    <scope>NUCLEOTIDE SEQUENCE</scope>
</reference>
<dbReference type="Pfam" id="PF00685">
    <property type="entry name" value="Sulfotransfer_1"/>
    <property type="match status" value="1"/>
</dbReference>
<dbReference type="GO" id="GO:0008467">
    <property type="term" value="F:[heparan sulfate]-glucosamine 3-sulfotransferase activity"/>
    <property type="evidence" value="ECO:0007669"/>
    <property type="project" value="TreeGrafter"/>
</dbReference>
<name>A0A8J1U9V4_OWEFU</name>
<gene>
    <name evidence="3" type="ORF">OFUS_LOCUS19702</name>
</gene>
<evidence type="ECO:0000256" key="2">
    <source>
        <dbReference type="ARBA" id="ARBA00023180"/>
    </source>
</evidence>
<dbReference type="SUPFAM" id="SSF52540">
    <property type="entry name" value="P-loop containing nucleoside triphosphate hydrolases"/>
    <property type="match status" value="1"/>
</dbReference>
<dbReference type="Proteomes" id="UP000749559">
    <property type="component" value="Unassembled WGS sequence"/>
</dbReference>
<comment type="caution">
    <text evidence="3">The sequence shown here is derived from an EMBL/GenBank/DDBJ whole genome shotgun (WGS) entry which is preliminary data.</text>
</comment>
<dbReference type="OrthoDB" id="411451at2759"/>
<dbReference type="InterPro" id="IPR000863">
    <property type="entry name" value="Sulfotransferase_dom"/>
</dbReference>
<keyword evidence="4" id="KW-1185">Reference proteome</keyword>
<dbReference type="Gene3D" id="3.40.50.300">
    <property type="entry name" value="P-loop containing nucleotide triphosphate hydrolases"/>
    <property type="match status" value="1"/>
</dbReference>
<dbReference type="PANTHER" id="PTHR10605">
    <property type="entry name" value="HEPARAN SULFATE SULFOTRANSFERASE"/>
    <property type="match status" value="1"/>
</dbReference>
<dbReference type="AlphaFoldDB" id="A0A8J1U9V4"/>
<dbReference type="InterPro" id="IPR037359">
    <property type="entry name" value="NST/OST"/>
</dbReference>
<sequence>MTCHRHHLYNLCLLYASVILFVIAARQHINFLYSTYDKMTSPKRNNTNMENKEINSERTNEADINVEYNDPTRIHIERNKSLDDLKLEKLKQIEKEIKNKYGFVIKASDFEKYGKARKEDCLPGTMKRPPDIIIIGVQKCGTAVLRSMLAMHPTIAAQRKEAHFFNRSYREGVPYYLEQLPCSKPNQLTLEKTPAYFDLTDPALLYAFNPNMKLILSVCDPVNRTISAFVHEKRMGHIPLERSFTEEILTKDGAINASVNITKRSNYLAPITKYHRYFPPSQLYIHDYDLTKQKPWEGLNKIENYLGIDNIFTQSSFWFNNNAQVFCLDPPALNLTKEKLKTQNMFEDGCMNYFYKEHMPKPKVSEKILKMLRRHYGIYSTAFSMIVRKSFNWSPTVTDWLHPDHHPERW</sequence>
<keyword evidence="2" id="KW-0325">Glycoprotein</keyword>
<dbReference type="PANTHER" id="PTHR10605:SF72">
    <property type="entry name" value="HEPARAN SULFATE 3-O SULFOTRANSFERASE-B, ISOFORM A"/>
    <property type="match status" value="1"/>
</dbReference>
<evidence type="ECO:0000313" key="3">
    <source>
        <dbReference type="EMBL" id="CAH1795118.1"/>
    </source>
</evidence>
<dbReference type="InterPro" id="IPR027417">
    <property type="entry name" value="P-loop_NTPase"/>
</dbReference>